<evidence type="ECO:0000313" key="2">
    <source>
        <dbReference type="EMBL" id="WPU63438.1"/>
    </source>
</evidence>
<gene>
    <name evidence="2" type="ORF">SOO65_12140</name>
</gene>
<dbReference type="SUPFAM" id="SSF53474">
    <property type="entry name" value="alpha/beta-Hydrolases"/>
    <property type="match status" value="1"/>
</dbReference>
<name>A0AAX4HJP1_9BACT</name>
<dbReference type="EMBL" id="CP139487">
    <property type="protein sequence ID" value="WPU63438.1"/>
    <property type="molecule type" value="Genomic_DNA"/>
</dbReference>
<evidence type="ECO:0000313" key="3">
    <source>
        <dbReference type="Proteomes" id="UP001324634"/>
    </source>
</evidence>
<dbReference type="Proteomes" id="UP001324634">
    <property type="component" value="Chromosome"/>
</dbReference>
<feature type="domain" description="AB hydrolase-1" evidence="1">
    <location>
        <begin position="18"/>
        <end position="242"/>
    </location>
</feature>
<dbReference type="GO" id="GO:0016787">
    <property type="term" value="F:hydrolase activity"/>
    <property type="evidence" value="ECO:0007669"/>
    <property type="project" value="UniProtKB-KW"/>
</dbReference>
<evidence type="ECO:0000259" key="1">
    <source>
        <dbReference type="Pfam" id="PF12697"/>
    </source>
</evidence>
<keyword evidence="2" id="KW-0378">Hydrolase</keyword>
<dbReference type="AlphaFoldDB" id="A0AAX4HJP1"/>
<dbReference type="Pfam" id="PF12697">
    <property type="entry name" value="Abhydrolase_6"/>
    <property type="match status" value="1"/>
</dbReference>
<organism evidence="2 3">
    <name type="scientific">Peredibacter starrii</name>
    <dbReference type="NCBI Taxonomy" id="28202"/>
    <lineage>
        <taxon>Bacteria</taxon>
        <taxon>Pseudomonadati</taxon>
        <taxon>Bdellovibrionota</taxon>
        <taxon>Bacteriovoracia</taxon>
        <taxon>Bacteriovoracales</taxon>
        <taxon>Bacteriovoracaceae</taxon>
        <taxon>Peredibacter</taxon>
    </lineage>
</organism>
<keyword evidence="3" id="KW-1185">Reference proteome</keyword>
<sequence length="249" mass="28337">MTKQKHFYLIRGLIREKGHWGHFIHHLEEAFPGSRITTIDIPGAGDYFKSQSPLSVSEMVEEMRRDYLKSFDSNFEPNLIAISLGGMITVEWLKKYPTDFAKATLINTSFGGISPVYKRLMPRAFLHLMKVPVLKGRIKESRILELVTNHKDIFNETLDSWEVIQRDRPVSTANTFRQLLAGARFSVGTFTPPIPLLIIASTNDRMVSVECSRAIAEKWKLPIKEHPTGGHDLTVDDPKWVALSVKDFS</sequence>
<dbReference type="InterPro" id="IPR029058">
    <property type="entry name" value="AB_hydrolase_fold"/>
</dbReference>
<protein>
    <submittedName>
        <fullName evidence="2">Alpha/beta hydrolase</fullName>
    </submittedName>
</protein>
<accession>A0AAX4HJP1</accession>
<dbReference type="Gene3D" id="3.40.50.1820">
    <property type="entry name" value="alpha/beta hydrolase"/>
    <property type="match status" value="1"/>
</dbReference>
<reference evidence="2 3" key="1">
    <citation type="submission" date="2023-11" db="EMBL/GenBank/DDBJ databases">
        <title>Peredibacter starrii A3.12.</title>
        <authorList>
            <person name="Mitchell R.J."/>
        </authorList>
    </citation>
    <scope>NUCLEOTIDE SEQUENCE [LARGE SCALE GENOMIC DNA]</scope>
    <source>
        <strain evidence="2 3">A3.12</strain>
    </source>
</reference>
<dbReference type="RefSeq" id="WP_321390144.1">
    <property type="nucleotide sequence ID" value="NZ_CP139487.1"/>
</dbReference>
<dbReference type="KEGG" id="psti:SOO65_12140"/>
<dbReference type="InterPro" id="IPR000073">
    <property type="entry name" value="AB_hydrolase_1"/>
</dbReference>
<proteinExistence type="predicted"/>